<dbReference type="GO" id="GO:0005737">
    <property type="term" value="C:cytoplasm"/>
    <property type="evidence" value="ECO:0007669"/>
    <property type="project" value="TreeGrafter"/>
</dbReference>
<dbReference type="InterPro" id="IPR045206">
    <property type="entry name" value="Maestro_heat-like_prot"/>
</dbReference>
<dbReference type="PANTHER" id="PTHR23120">
    <property type="entry name" value="MAESTRO-RELATED HEAT DOMAIN-CONTAINING"/>
    <property type="match status" value="1"/>
</dbReference>
<reference evidence="2 3" key="1">
    <citation type="submission" date="2023-12" db="EMBL/GenBank/DDBJ databases">
        <title>A high-quality genome assembly for Dillenia turbinata (Dilleniales).</title>
        <authorList>
            <person name="Chanderbali A."/>
        </authorList>
    </citation>
    <scope>NUCLEOTIDE SEQUENCE [LARGE SCALE GENOMIC DNA]</scope>
    <source>
        <strain evidence="2">LSX21</strain>
        <tissue evidence="2">Leaf</tissue>
    </source>
</reference>
<dbReference type="EMBL" id="JBAMMX010000003">
    <property type="protein sequence ID" value="KAK6944095.1"/>
    <property type="molecule type" value="Genomic_DNA"/>
</dbReference>
<comment type="caution">
    <text evidence="2">The sequence shown here is derived from an EMBL/GenBank/DDBJ whole genome shotgun (WGS) entry which is preliminary data.</text>
</comment>
<evidence type="ECO:0000256" key="1">
    <source>
        <dbReference type="SAM" id="MobiDB-lite"/>
    </source>
</evidence>
<dbReference type="Proteomes" id="UP001370490">
    <property type="component" value="Unassembled WGS sequence"/>
</dbReference>
<name>A0AAN8W2E2_9MAGN</name>
<proteinExistence type="predicted"/>
<accession>A0AAN8W2E2</accession>
<dbReference type="PANTHER" id="PTHR23120:SF0">
    <property type="entry name" value="MAESTRO HEAT-LIKE REPEAT FAMILY MEMBER 1"/>
    <property type="match status" value="1"/>
</dbReference>
<protein>
    <submittedName>
        <fullName evidence="2">Uncharacterized protein</fullName>
    </submittedName>
</protein>
<organism evidence="2 3">
    <name type="scientific">Dillenia turbinata</name>
    <dbReference type="NCBI Taxonomy" id="194707"/>
    <lineage>
        <taxon>Eukaryota</taxon>
        <taxon>Viridiplantae</taxon>
        <taxon>Streptophyta</taxon>
        <taxon>Embryophyta</taxon>
        <taxon>Tracheophyta</taxon>
        <taxon>Spermatophyta</taxon>
        <taxon>Magnoliopsida</taxon>
        <taxon>eudicotyledons</taxon>
        <taxon>Gunneridae</taxon>
        <taxon>Pentapetalae</taxon>
        <taxon>Dilleniales</taxon>
        <taxon>Dilleniaceae</taxon>
        <taxon>Dillenia</taxon>
    </lineage>
</organism>
<sequence length="132" mass="15113">MLLPKVDDKAYVHHKIDWMYKQADITIRANRLGLAKAMGLLSTPVQRFKPGYVYRRHTPPVFDPPTDLTEVPPHLPVASDPVLPISDNPTLRRSSRPHKPPERFLSFLTDWNRLEDCNDIHVALALMYGYAA</sequence>
<gene>
    <name evidence="2" type="ORF">RJ641_025197</name>
</gene>
<evidence type="ECO:0000313" key="3">
    <source>
        <dbReference type="Proteomes" id="UP001370490"/>
    </source>
</evidence>
<keyword evidence="3" id="KW-1185">Reference proteome</keyword>
<feature type="region of interest" description="Disordered" evidence="1">
    <location>
        <begin position="78"/>
        <end position="99"/>
    </location>
</feature>
<dbReference type="AlphaFoldDB" id="A0AAN8W2E2"/>
<evidence type="ECO:0000313" key="2">
    <source>
        <dbReference type="EMBL" id="KAK6944095.1"/>
    </source>
</evidence>